<dbReference type="EMBL" id="JAGETZ010000015">
    <property type="protein sequence ID" value="MBO2012169.1"/>
    <property type="molecule type" value="Genomic_DNA"/>
</dbReference>
<name>A0ABS3QLM7_9BACT</name>
<evidence type="ECO:0000313" key="3">
    <source>
        <dbReference type="Proteomes" id="UP000664369"/>
    </source>
</evidence>
<dbReference type="Pfam" id="PF03992">
    <property type="entry name" value="ABM"/>
    <property type="match status" value="1"/>
</dbReference>
<accession>A0ABS3QLM7</accession>
<evidence type="ECO:0000259" key="1">
    <source>
        <dbReference type="PROSITE" id="PS51725"/>
    </source>
</evidence>
<dbReference type="RefSeq" id="WP_208177937.1">
    <property type="nucleotide sequence ID" value="NZ_JAGETZ010000015.1"/>
</dbReference>
<dbReference type="PANTHER" id="PTHR33336">
    <property type="entry name" value="QUINOL MONOOXYGENASE YGIN-RELATED"/>
    <property type="match status" value="1"/>
</dbReference>
<dbReference type="InterPro" id="IPR050744">
    <property type="entry name" value="AI-2_Isomerase_LsrG"/>
</dbReference>
<comment type="caution">
    <text evidence="2">The sequence shown here is derived from an EMBL/GenBank/DDBJ whole genome shotgun (WGS) entry which is preliminary data.</text>
</comment>
<keyword evidence="2" id="KW-0503">Monooxygenase</keyword>
<reference evidence="2 3" key="1">
    <citation type="submission" date="2021-03" db="EMBL/GenBank/DDBJ databases">
        <authorList>
            <person name="Kim M.K."/>
        </authorList>
    </citation>
    <scope>NUCLEOTIDE SEQUENCE [LARGE SCALE GENOMIC DNA]</scope>
    <source>
        <strain evidence="2 3">BT442</strain>
    </source>
</reference>
<dbReference type="GO" id="GO:0004497">
    <property type="term" value="F:monooxygenase activity"/>
    <property type="evidence" value="ECO:0007669"/>
    <property type="project" value="UniProtKB-KW"/>
</dbReference>
<protein>
    <submittedName>
        <fullName evidence="2">Antibiotic biosynthesis monooxygenase</fullName>
    </submittedName>
</protein>
<dbReference type="SUPFAM" id="SSF54909">
    <property type="entry name" value="Dimeric alpha+beta barrel"/>
    <property type="match status" value="1"/>
</dbReference>
<dbReference type="InterPro" id="IPR007138">
    <property type="entry name" value="ABM_dom"/>
</dbReference>
<dbReference type="PROSITE" id="PS51725">
    <property type="entry name" value="ABM"/>
    <property type="match status" value="1"/>
</dbReference>
<gene>
    <name evidence="2" type="ORF">J4E00_24095</name>
</gene>
<dbReference type="Gene3D" id="3.30.70.100">
    <property type="match status" value="1"/>
</dbReference>
<sequence length="107" mass="11867">MIAPDIIAERHLLVTVRSQPAHRQRVQELLLELIAPVRSELGCLYYHLFTHAEDPNAFVLAAGWANDEAVAAHPTHPAVPGVLELVRPLLASPWEILPTRRVSTNPT</sequence>
<feature type="domain" description="ABM" evidence="1">
    <location>
        <begin position="10"/>
        <end position="102"/>
    </location>
</feature>
<dbReference type="PANTHER" id="PTHR33336:SF3">
    <property type="entry name" value="ABM DOMAIN-CONTAINING PROTEIN"/>
    <property type="match status" value="1"/>
</dbReference>
<keyword evidence="3" id="KW-1185">Reference proteome</keyword>
<proteinExistence type="predicted"/>
<keyword evidence="2" id="KW-0560">Oxidoreductase</keyword>
<evidence type="ECO:0000313" key="2">
    <source>
        <dbReference type="EMBL" id="MBO2012169.1"/>
    </source>
</evidence>
<dbReference type="InterPro" id="IPR011008">
    <property type="entry name" value="Dimeric_a/b-barrel"/>
</dbReference>
<dbReference type="Proteomes" id="UP000664369">
    <property type="component" value="Unassembled WGS sequence"/>
</dbReference>
<organism evidence="2 3">
    <name type="scientific">Hymenobacter negativus</name>
    <dbReference type="NCBI Taxonomy" id="2795026"/>
    <lineage>
        <taxon>Bacteria</taxon>
        <taxon>Pseudomonadati</taxon>
        <taxon>Bacteroidota</taxon>
        <taxon>Cytophagia</taxon>
        <taxon>Cytophagales</taxon>
        <taxon>Hymenobacteraceae</taxon>
        <taxon>Hymenobacter</taxon>
    </lineage>
</organism>